<protein>
    <recommendedName>
        <fullName evidence="4">DUF1579 domain-containing protein</fullName>
    </recommendedName>
</protein>
<evidence type="ECO:0008006" key="4">
    <source>
        <dbReference type="Google" id="ProtNLM"/>
    </source>
</evidence>
<keyword evidence="1" id="KW-0732">Signal</keyword>
<feature type="signal peptide" evidence="1">
    <location>
        <begin position="1"/>
        <end position="19"/>
    </location>
</feature>
<gene>
    <name evidence="2" type="ORF">RQM59_04565</name>
</gene>
<dbReference type="Proteomes" id="UP001257277">
    <property type="component" value="Unassembled WGS sequence"/>
</dbReference>
<name>A0ABU3LEM0_9FLAO</name>
<feature type="chain" id="PRO_5047061500" description="DUF1579 domain-containing protein" evidence="1">
    <location>
        <begin position="20"/>
        <end position="162"/>
    </location>
</feature>
<evidence type="ECO:0000313" key="2">
    <source>
        <dbReference type="EMBL" id="MDT7831639.1"/>
    </source>
</evidence>
<sequence length="162" mass="18620">MKNFYTGLLLLFLTSNMTAQNNSEDTRQTLLKEILGRWEGKGTLMGNQATFQMQWNTALNNKFVQLTFSNTFTDKQGITRTLASKAYYNLNTKKGVWIDSRGMILPLALDFTTDTLTVLWGDAHTEQGKTIYKVADNDIQTEDYVLKNEQYFLFGRASYVRK</sequence>
<keyword evidence="3" id="KW-1185">Reference proteome</keyword>
<evidence type="ECO:0000313" key="3">
    <source>
        <dbReference type="Proteomes" id="UP001257277"/>
    </source>
</evidence>
<dbReference type="RefSeq" id="WP_349240898.1">
    <property type="nucleotide sequence ID" value="NZ_JAVTTO010000002.1"/>
</dbReference>
<reference evidence="2 3" key="1">
    <citation type="submission" date="2023-09" db="EMBL/GenBank/DDBJ databases">
        <title>Novel taxa isolated from Blanes Bay.</title>
        <authorList>
            <person name="Rey-Velasco X."/>
            <person name="Lucena T."/>
        </authorList>
    </citation>
    <scope>NUCLEOTIDE SEQUENCE [LARGE SCALE GENOMIC DNA]</scope>
    <source>
        <strain evidence="2 3">S356</strain>
    </source>
</reference>
<comment type="caution">
    <text evidence="2">The sequence shown here is derived from an EMBL/GenBank/DDBJ whole genome shotgun (WGS) entry which is preliminary data.</text>
</comment>
<dbReference type="EMBL" id="JAVTTO010000002">
    <property type="protein sequence ID" value="MDT7831639.1"/>
    <property type="molecule type" value="Genomic_DNA"/>
</dbReference>
<evidence type="ECO:0000256" key="1">
    <source>
        <dbReference type="SAM" id="SignalP"/>
    </source>
</evidence>
<proteinExistence type="predicted"/>
<accession>A0ABU3LEM0</accession>
<organism evidence="2 3">
    <name type="scientific">Asprobacillus argus</name>
    <dbReference type="NCBI Taxonomy" id="3076534"/>
    <lineage>
        <taxon>Bacteria</taxon>
        <taxon>Pseudomonadati</taxon>
        <taxon>Bacteroidota</taxon>
        <taxon>Flavobacteriia</taxon>
        <taxon>Flavobacteriales</taxon>
        <taxon>Flavobacteriaceae</taxon>
        <taxon>Asprobacillus</taxon>
    </lineage>
</organism>